<evidence type="ECO:0000256" key="10">
    <source>
        <dbReference type="ARBA" id="ARBA00023136"/>
    </source>
</evidence>
<dbReference type="GO" id="GO:0030148">
    <property type="term" value="P:sphingolipid biosynthetic process"/>
    <property type="evidence" value="ECO:0007669"/>
    <property type="project" value="TreeGrafter"/>
</dbReference>
<keyword evidence="5 14" id="KW-0444">Lipid biosynthesis</keyword>
<dbReference type="GO" id="GO:0102158">
    <property type="term" value="F:very-long-chain (3R)-3-hydroxyacyl-CoA dehydratase activity"/>
    <property type="evidence" value="ECO:0007669"/>
    <property type="project" value="UniProtKB-EC"/>
</dbReference>
<evidence type="ECO:0000313" key="15">
    <source>
        <dbReference type="EMBL" id="RAL68609.1"/>
    </source>
</evidence>
<evidence type="ECO:0000256" key="5">
    <source>
        <dbReference type="ARBA" id="ARBA00022516"/>
    </source>
</evidence>
<evidence type="ECO:0000256" key="8">
    <source>
        <dbReference type="ARBA" id="ARBA00022989"/>
    </source>
</evidence>
<evidence type="ECO:0000256" key="1">
    <source>
        <dbReference type="ARBA" id="ARBA00004141"/>
    </source>
</evidence>
<keyword evidence="12 14" id="KW-0456">Lyase</keyword>
<evidence type="ECO:0000313" key="16">
    <source>
        <dbReference type="Proteomes" id="UP000249056"/>
    </source>
</evidence>
<keyword evidence="7 14" id="KW-0276">Fatty acid metabolism</keyword>
<reference evidence="15 16" key="1">
    <citation type="submission" date="2018-06" db="EMBL/GenBank/DDBJ databases">
        <title>Genome Sequence of the Brown Rot Fungal Pathogen Monilinia fructigena.</title>
        <authorList>
            <person name="Landi L."/>
            <person name="De Miccolis Angelini R.M."/>
            <person name="Pollastro S."/>
            <person name="Abate D."/>
            <person name="Faretra F."/>
            <person name="Romanazzi G."/>
        </authorList>
    </citation>
    <scope>NUCLEOTIDE SEQUENCE [LARGE SCALE GENOMIC DNA]</scope>
    <source>
        <strain evidence="15 16">Mfrg269</strain>
    </source>
</reference>
<evidence type="ECO:0000256" key="6">
    <source>
        <dbReference type="ARBA" id="ARBA00022692"/>
    </source>
</evidence>
<feature type="transmembrane region" description="Helical" evidence="14">
    <location>
        <begin position="185"/>
        <end position="204"/>
    </location>
</feature>
<dbReference type="Proteomes" id="UP000249056">
    <property type="component" value="Unassembled WGS sequence"/>
</dbReference>
<comment type="catalytic activity">
    <reaction evidence="13 14">
        <text>a very-long-chain (3R)-3-hydroxyacyl-CoA = a very-long-chain (2E)-enoyl-CoA + H2O</text>
        <dbReference type="Rhea" id="RHEA:45812"/>
        <dbReference type="ChEBI" id="CHEBI:15377"/>
        <dbReference type="ChEBI" id="CHEBI:83728"/>
        <dbReference type="ChEBI" id="CHEBI:85440"/>
        <dbReference type="EC" id="4.2.1.134"/>
    </reaction>
</comment>
<dbReference type="InterPro" id="IPR007482">
    <property type="entry name" value="Tyr_Pase-like_PTPLA"/>
</dbReference>
<dbReference type="PANTHER" id="PTHR11035:SF3">
    <property type="entry name" value="VERY-LONG-CHAIN (3R)-3-HYDROXYACYL-COA DEHYDRATASE"/>
    <property type="match status" value="1"/>
</dbReference>
<keyword evidence="14" id="KW-0256">Endoplasmic reticulum</keyword>
<dbReference type="GO" id="GO:0042761">
    <property type="term" value="P:very long-chain fatty acid biosynthetic process"/>
    <property type="evidence" value="ECO:0007669"/>
    <property type="project" value="TreeGrafter"/>
</dbReference>
<keyword evidence="16" id="KW-1185">Reference proteome</keyword>
<proteinExistence type="inferred from homology"/>
<dbReference type="Pfam" id="PF04387">
    <property type="entry name" value="PTPLA"/>
    <property type="match status" value="1"/>
</dbReference>
<dbReference type="GO" id="GO:0030497">
    <property type="term" value="P:fatty acid elongation"/>
    <property type="evidence" value="ECO:0007669"/>
    <property type="project" value="TreeGrafter"/>
</dbReference>
<comment type="similarity">
    <text evidence="3 14">Belongs to the very long-chain fatty acids dehydratase HACD family.</text>
</comment>
<gene>
    <name evidence="15" type="ORF">DID88_007323</name>
</gene>
<feature type="transmembrane region" description="Helical" evidence="14">
    <location>
        <begin position="154"/>
        <end position="173"/>
    </location>
</feature>
<keyword evidence="11 14" id="KW-0275">Fatty acid biosynthesis</keyword>
<keyword evidence="6 14" id="KW-0812">Transmembrane</keyword>
<dbReference type="UniPathway" id="UPA00094"/>
<evidence type="ECO:0000256" key="13">
    <source>
        <dbReference type="ARBA" id="ARBA00036671"/>
    </source>
</evidence>
<evidence type="ECO:0000256" key="9">
    <source>
        <dbReference type="ARBA" id="ARBA00023098"/>
    </source>
</evidence>
<evidence type="ECO:0000256" key="4">
    <source>
        <dbReference type="ARBA" id="ARBA00013122"/>
    </source>
</evidence>
<dbReference type="EMBL" id="QKRW01000001">
    <property type="protein sequence ID" value="RAL68609.1"/>
    <property type="molecule type" value="Genomic_DNA"/>
</dbReference>
<dbReference type="AlphaFoldDB" id="A0A395JCY4"/>
<keyword evidence="8 14" id="KW-1133">Transmembrane helix</keyword>
<evidence type="ECO:0000256" key="2">
    <source>
        <dbReference type="ARBA" id="ARBA00005194"/>
    </source>
</evidence>
<evidence type="ECO:0000256" key="7">
    <source>
        <dbReference type="ARBA" id="ARBA00022832"/>
    </source>
</evidence>
<dbReference type="GO" id="GO:0005789">
    <property type="term" value="C:endoplasmic reticulum membrane"/>
    <property type="evidence" value="ECO:0007669"/>
    <property type="project" value="UniProtKB-SubCell"/>
</dbReference>
<dbReference type="PANTHER" id="PTHR11035">
    <property type="entry name" value="VERY-LONG-CHAIN (3R)-3-HYDROXYACYL-COA DEHYDRATASE"/>
    <property type="match status" value="1"/>
</dbReference>
<protein>
    <recommendedName>
        <fullName evidence="4 14">Very-long-chain (3R)-3-hydroxyacyl-CoA dehydratase</fullName>
        <ecNumber evidence="4 14">4.2.1.134</ecNumber>
    </recommendedName>
</protein>
<organism evidence="15 16">
    <name type="scientific">Monilinia fructigena</name>
    <dbReference type="NCBI Taxonomy" id="38457"/>
    <lineage>
        <taxon>Eukaryota</taxon>
        <taxon>Fungi</taxon>
        <taxon>Dikarya</taxon>
        <taxon>Ascomycota</taxon>
        <taxon>Pezizomycotina</taxon>
        <taxon>Leotiomycetes</taxon>
        <taxon>Helotiales</taxon>
        <taxon>Sclerotiniaceae</taxon>
        <taxon>Monilinia</taxon>
    </lineage>
</organism>
<evidence type="ECO:0000256" key="14">
    <source>
        <dbReference type="RuleBase" id="RU363109"/>
    </source>
</evidence>
<comment type="pathway">
    <text evidence="2 14">Lipid metabolism; fatty acid biosynthesis.</text>
</comment>
<comment type="subcellular location">
    <subcellularLocation>
        <location evidence="14">Endoplasmic reticulum membrane</location>
        <topology evidence="14">Multi-pass membrane protein</topology>
    </subcellularLocation>
    <subcellularLocation>
        <location evidence="1">Membrane</location>
        <topology evidence="1">Multi-pass membrane protein</topology>
    </subcellularLocation>
</comment>
<comment type="function">
    <text evidence="14">Catalyzes the third of the four reactions of the long-chain fatty acids elongation cycle. This endoplasmic reticulum-bound enzymatic process, allows the addition of two carbons to the chain of long- and very long-chain fatty acids/VLCFAs per cycle. This enzyme catalyzes the dehydration of the 3-hydroxyacyl-CoA intermediate into trans-2,3-enoyl-CoA, within each cycle of fatty acid elongation. Thereby, it participates to the production of VLCFAs of different chain lengths that are involved in multiple biological processes as precursors of membrane lipids and lipid mediators.</text>
</comment>
<sequence>MDAHETSIKKRGPKPLQSPNRKTQYLILYNFISALLWLVVLGRVLLLVPLVGFGRLYPAVGQFLKWTQTIALLEVVHAAIGVVRAPISTTGMQVSSRLLLVWFIVNPFPFVAKSAGYSSMLIAWSVTEVIRYSYFVITLSGYKPAIVTWFRYNTFFILYPLGISSECWLIYNAVEPGRHVYGEVYAWALQSILLIYIPGSYILFTHMIKQRSKILRAQREAPKDE</sequence>
<evidence type="ECO:0000256" key="3">
    <source>
        <dbReference type="ARBA" id="ARBA00007811"/>
    </source>
</evidence>
<evidence type="ECO:0000256" key="12">
    <source>
        <dbReference type="ARBA" id="ARBA00023239"/>
    </source>
</evidence>
<accession>A0A395JCY4</accession>
<keyword evidence="9 14" id="KW-0443">Lipid metabolism</keyword>
<dbReference type="OrthoDB" id="46988at2759"/>
<comment type="caution">
    <text evidence="14">Lacks conserved residue(s) required for the propagation of feature annotation.</text>
</comment>
<dbReference type="EC" id="4.2.1.134" evidence="4 14"/>
<feature type="transmembrane region" description="Helical" evidence="14">
    <location>
        <begin position="122"/>
        <end position="142"/>
    </location>
</feature>
<name>A0A395JCY4_9HELO</name>
<keyword evidence="10 14" id="KW-0472">Membrane</keyword>
<evidence type="ECO:0000256" key="11">
    <source>
        <dbReference type="ARBA" id="ARBA00023160"/>
    </source>
</evidence>
<feature type="transmembrane region" description="Helical" evidence="14">
    <location>
        <begin position="26"/>
        <end position="46"/>
    </location>
</feature>
<comment type="caution">
    <text evidence="15">The sequence shown here is derived from an EMBL/GenBank/DDBJ whole genome shotgun (WGS) entry which is preliminary data.</text>
</comment>